<comment type="subcellular location">
    <subcellularLocation>
        <location evidence="1 12">Cytoplasm</location>
    </subcellularLocation>
</comment>
<dbReference type="SUPFAM" id="SSF75217">
    <property type="entry name" value="alpha/beta knot"/>
    <property type="match status" value="1"/>
</dbReference>
<keyword evidence="16" id="KW-1185">Reference proteome</keyword>
<feature type="domain" description="Ribosomal RNA small subunit methyltransferase E PUA-like" evidence="14">
    <location>
        <begin position="25"/>
        <end position="65"/>
    </location>
</feature>
<dbReference type="OrthoDB" id="9815641at2"/>
<dbReference type="SUPFAM" id="SSF88697">
    <property type="entry name" value="PUA domain-like"/>
    <property type="match status" value="1"/>
</dbReference>
<evidence type="ECO:0000259" key="13">
    <source>
        <dbReference type="Pfam" id="PF04452"/>
    </source>
</evidence>
<organism evidence="15 16">
    <name type="scientific">Onishia taeanensis</name>
    <dbReference type="NCBI Taxonomy" id="284577"/>
    <lineage>
        <taxon>Bacteria</taxon>
        <taxon>Pseudomonadati</taxon>
        <taxon>Pseudomonadota</taxon>
        <taxon>Gammaproteobacteria</taxon>
        <taxon>Oceanospirillales</taxon>
        <taxon>Halomonadaceae</taxon>
        <taxon>Onishia</taxon>
    </lineage>
</organism>
<keyword evidence="7 12" id="KW-0489">Methyltransferase</keyword>
<dbReference type="InterPro" id="IPR006700">
    <property type="entry name" value="RsmE"/>
</dbReference>
<keyword evidence="8 12" id="KW-0808">Transferase</keyword>
<feature type="domain" description="Ribosomal RNA small subunit methyltransferase E methyltransferase" evidence="13">
    <location>
        <begin position="75"/>
        <end position="238"/>
    </location>
</feature>
<evidence type="ECO:0000256" key="6">
    <source>
        <dbReference type="ARBA" id="ARBA00022552"/>
    </source>
</evidence>
<gene>
    <name evidence="15" type="ORF">SAMN05216571_105129</name>
</gene>
<dbReference type="GO" id="GO:0005737">
    <property type="term" value="C:cytoplasm"/>
    <property type="evidence" value="ECO:0007669"/>
    <property type="project" value="UniProtKB-SubCell"/>
</dbReference>
<dbReference type="PANTHER" id="PTHR30027">
    <property type="entry name" value="RIBOSOMAL RNA SMALL SUBUNIT METHYLTRANSFERASE E"/>
    <property type="match status" value="1"/>
</dbReference>
<comment type="catalytic activity">
    <reaction evidence="11 12">
        <text>uridine(1498) in 16S rRNA + S-adenosyl-L-methionine = N(3)-methyluridine(1498) in 16S rRNA + S-adenosyl-L-homocysteine + H(+)</text>
        <dbReference type="Rhea" id="RHEA:42920"/>
        <dbReference type="Rhea" id="RHEA-COMP:10283"/>
        <dbReference type="Rhea" id="RHEA-COMP:10284"/>
        <dbReference type="ChEBI" id="CHEBI:15378"/>
        <dbReference type="ChEBI" id="CHEBI:57856"/>
        <dbReference type="ChEBI" id="CHEBI:59789"/>
        <dbReference type="ChEBI" id="CHEBI:65315"/>
        <dbReference type="ChEBI" id="CHEBI:74502"/>
        <dbReference type="EC" id="2.1.1.193"/>
    </reaction>
</comment>
<evidence type="ECO:0000259" key="14">
    <source>
        <dbReference type="Pfam" id="PF20260"/>
    </source>
</evidence>
<keyword evidence="9 12" id="KW-0949">S-adenosyl-L-methionine</keyword>
<dbReference type="EMBL" id="FNCI01000005">
    <property type="protein sequence ID" value="SDG16223.1"/>
    <property type="molecule type" value="Genomic_DNA"/>
</dbReference>
<dbReference type="NCBIfam" id="TIGR00046">
    <property type="entry name" value="RsmE family RNA methyltransferase"/>
    <property type="match status" value="1"/>
</dbReference>
<dbReference type="GO" id="GO:0070042">
    <property type="term" value="F:rRNA (uridine-N3-)-methyltransferase activity"/>
    <property type="evidence" value="ECO:0007669"/>
    <property type="project" value="TreeGrafter"/>
</dbReference>
<dbReference type="Gene3D" id="3.40.1280.10">
    <property type="match status" value="1"/>
</dbReference>
<evidence type="ECO:0000256" key="9">
    <source>
        <dbReference type="ARBA" id="ARBA00022691"/>
    </source>
</evidence>
<dbReference type="InterPro" id="IPR029028">
    <property type="entry name" value="Alpha/beta_knot_MTases"/>
</dbReference>
<dbReference type="InterPro" id="IPR029026">
    <property type="entry name" value="tRNA_m1G_MTases_N"/>
</dbReference>
<evidence type="ECO:0000256" key="1">
    <source>
        <dbReference type="ARBA" id="ARBA00004496"/>
    </source>
</evidence>
<dbReference type="PANTHER" id="PTHR30027:SF3">
    <property type="entry name" value="16S RRNA (URACIL(1498)-N(3))-METHYLTRANSFERASE"/>
    <property type="match status" value="1"/>
</dbReference>
<dbReference type="EC" id="2.1.1.193" evidence="3 12"/>
<dbReference type="InterPro" id="IPR015947">
    <property type="entry name" value="PUA-like_sf"/>
</dbReference>
<evidence type="ECO:0000256" key="7">
    <source>
        <dbReference type="ARBA" id="ARBA00022603"/>
    </source>
</evidence>
<evidence type="ECO:0000313" key="16">
    <source>
        <dbReference type="Proteomes" id="UP000198641"/>
    </source>
</evidence>
<evidence type="ECO:0000256" key="12">
    <source>
        <dbReference type="PIRNR" id="PIRNR015601"/>
    </source>
</evidence>
<reference evidence="15 16" key="1">
    <citation type="submission" date="2016-10" db="EMBL/GenBank/DDBJ databases">
        <authorList>
            <person name="de Groot N.N."/>
        </authorList>
    </citation>
    <scope>NUCLEOTIDE SEQUENCE [LARGE SCALE GENOMIC DNA]</scope>
    <source>
        <strain evidence="15 16">BH539</strain>
    </source>
</reference>
<dbReference type="Pfam" id="PF20260">
    <property type="entry name" value="PUA_4"/>
    <property type="match status" value="1"/>
</dbReference>
<dbReference type="Gene3D" id="2.40.240.20">
    <property type="entry name" value="Hypothetical PUA domain-like, domain 1"/>
    <property type="match status" value="1"/>
</dbReference>
<dbReference type="NCBIfam" id="NF008692">
    <property type="entry name" value="PRK11713.1-5"/>
    <property type="match status" value="1"/>
</dbReference>
<evidence type="ECO:0000256" key="11">
    <source>
        <dbReference type="ARBA" id="ARBA00047944"/>
    </source>
</evidence>
<proteinExistence type="inferred from homology"/>
<protein>
    <recommendedName>
        <fullName evidence="4 12">Ribosomal RNA small subunit methyltransferase E</fullName>
        <ecNumber evidence="3 12">2.1.1.193</ecNumber>
    </recommendedName>
</protein>
<sequence length="246" mass="25649">MSGPRIHVAADLQAGGELVLPEGPARHVALVLRLKEGAALTLFDGAGHEAAAVLVEVTRKRVVAHLESVTPGRGESPLGVHLGQAISKGDRMDYAIQKAVELGVAAITPLYTEHGDVRLKGDRAAKKLAHWQAVAASACEQCGRATLPPVHAPMALTDWLAERGEPLRLVLHPATQGVFAAGGQSSAPETAALLIGPEGGLSPREVDRALADGFTPLTLGPRILRTETAPVVALALLQHHFGDLSP</sequence>
<dbReference type="InterPro" id="IPR046887">
    <property type="entry name" value="RsmE_PUA-like"/>
</dbReference>
<dbReference type="STRING" id="284577.SAMN05216571_105129"/>
<keyword evidence="6 12" id="KW-0698">rRNA processing</keyword>
<evidence type="ECO:0000256" key="10">
    <source>
        <dbReference type="ARBA" id="ARBA00025699"/>
    </source>
</evidence>
<evidence type="ECO:0000256" key="2">
    <source>
        <dbReference type="ARBA" id="ARBA00005528"/>
    </source>
</evidence>
<dbReference type="PIRSF" id="PIRSF015601">
    <property type="entry name" value="MTase_slr0722"/>
    <property type="match status" value="1"/>
</dbReference>
<dbReference type="Proteomes" id="UP000198641">
    <property type="component" value="Unassembled WGS sequence"/>
</dbReference>
<dbReference type="CDD" id="cd18084">
    <property type="entry name" value="RsmE-like"/>
    <property type="match status" value="1"/>
</dbReference>
<accession>A0A1G7RZL4</accession>
<dbReference type="AlphaFoldDB" id="A0A1G7RZL4"/>
<comment type="similarity">
    <text evidence="2 12">Belongs to the RNA methyltransferase RsmE family.</text>
</comment>
<evidence type="ECO:0000256" key="8">
    <source>
        <dbReference type="ARBA" id="ARBA00022679"/>
    </source>
</evidence>
<evidence type="ECO:0000256" key="5">
    <source>
        <dbReference type="ARBA" id="ARBA00022490"/>
    </source>
</evidence>
<comment type="function">
    <text evidence="10 12">Specifically methylates the N3 position of the uracil ring of uridine 1498 (m3U1498) in 16S rRNA. Acts on the fully assembled 30S ribosomal subunit.</text>
</comment>
<evidence type="ECO:0000256" key="3">
    <source>
        <dbReference type="ARBA" id="ARBA00012328"/>
    </source>
</evidence>
<evidence type="ECO:0000313" key="15">
    <source>
        <dbReference type="EMBL" id="SDG16223.1"/>
    </source>
</evidence>
<keyword evidence="5 12" id="KW-0963">Cytoplasm</keyword>
<name>A0A1G7RZL4_9GAMM</name>
<dbReference type="Pfam" id="PF04452">
    <property type="entry name" value="Methyltrans_RNA"/>
    <property type="match status" value="1"/>
</dbReference>
<evidence type="ECO:0000256" key="4">
    <source>
        <dbReference type="ARBA" id="ARBA00013673"/>
    </source>
</evidence>
<dbReference type="InterPro" id="IPR046886">
    <property type="entry name" value="RsmE_MTase_dom"/>
</dbReference>
<dbReference type="GO" id="GO:0070475">
    <property type="term" value="P:rRNA base methylation"/>
    <property type="evidence" value="ECO:0007669"/>
    <property type="project" value="TreeGrafter"/>
</dbReference>
<dbReference type="RefSeq" id="WP_092525330.1">
    <property type="nucleotide sequence ID" value="NZ_FNCI01000005.1"/>
</dbReference>